<comment type="caution">
    <text evidence="1">The sequence shown here is derived from an EMBL/GenBank/DDBJ whole genome shotgun (WGS) entry which is preliminary data.</text>
</comment>
<proteinExistence type="predicted"/>
<gene>
    <name evidence="1" type="ORF">DVH24_005691</name>
</gene>
<dbReference type="EMBL" id="RDQH01000337">
    <property type="protein sequence ID" value="RXH83438.1"/>
    <property type="molecule type" value="Genomic_DNA"/>
</dbReference>
<keyword evidence="2" id="KW-1185">Reference proteome</keyword>
<evidence type="ECO:0000313" key="2">
    <source>
        <dbReference type="Proteomes" id="UP000290289"/>
    </source>
</evidence>
<sequence length="98" mass="10945">MHVIHPDWLCPQSRRVLINCEGFTQVHRFKLSFNVASSLEVLFLHPRVVSLTDKDAQVLGLVKCGTNPIVRVPQVAELGDLPKEVIDKVSNQTSKQAT</sequence>
<reference evidence="1 2" key="1">
    <citation type="submission" date="2018-10" db="EMBL/GenBank/DDBJ databases">
        <title>A high-quality apple genome assembly.</title>
        <authorList>
            <person name="Hu J."/>
        </authorList>
    </citation>
    <scope>NUCLEOTIDE SEQUENCE [LARGE SCALE GENOMIC DNA]</scope>
    <source>
        <strain evidence="2">cv. HFTH1</strain>
        <tissue evidence="1">Young leaf</tissue>
    </source>
</reference>
<protein>
    <submittedName>
        <fullName evidence="1">Uncharacterized protein</fullName>
    </submittedName>
</protein>
<name>A0A498IIP8_MALDO</name>
<dbReference type="Proteomes" id="UP000290289">
    <property type="component" value="Chromosome 11"/>
</dbReference>
<organism evidence="1 2">
    <name type="scientific">Malus domestica</name>
    <name type="common">Apple</name>
    <name type="synonym">Pyrus malus</name>
    <dbReference type="NCBI Taxonomy" id="3750"/>
    <lineage>
        <taxon>Eukaryota</taxon>
        <taxon>Viridiplantae</taxon>
        <taxon>Streptophyta</taxon>
        <taxon>Embryophyta</taxon>
        <taxon>Tracheophyta</taxon>
        <taxon>Spermatophyta</taxon>
        <taxon>Magnoliopsida</taxon>
        <taxon>eudicotyledons</taxon>
        <taxon>Gunneridae</taxon>
        <taxon>Pentapetalae</taxon>
        <taxon>rosids</taxon>
        <taxon>fabids</taxon>
        <taxon>Rosales</taxon>
        <taxon>Rosaceae</taxon>
        <taxon>Amygdaloideae</taxon>
        <taxon>Maleae</taxon>
        <taxon>Malus</taxon>
    </lineage>
</organism>
<evidence type="ECO:0000313" key="1">
    <source>
        <dbReference type="EMBL" id="RXH83438.1"/>
    </source>
</evidence>
<accession>A0A498IIP8</accession>
<dbReference type="AlphaFoldDB" id="A0A498IIP8"/>